<evidence type="ECO:0000259" key="1">
    <source>
        <dbReference type="Pfam" id="PF00534"/>
    </source>
</evidence>
<dbReference type="Gene3D" id="3.40.50.2000">
    <property type="entry name" value="Glycogen Phosphorylase B"/>
    <property type="match status" value="2"/>
</dbReference>
<dbReference type="PANTHER" id="PTHR12526">
    <property type="entry name" value="GLYCOSYLTRANSFERASE"/>
    <property type="match status" value="1"/>
</dbReference>
<dbReference type="PANTHER" id="PTHR12526:SF609">
    <property type="entry name" value="LIPOPOLYSACCHARIDE BIOSYNTHESIS PROTEIN"/>
    <property type="match status" value="1"/>
</dbReference>
<dbReference type="CDD" id="cd03794">
    <property type="entry name" value="GT4_WbuB-like"/>
    <property type="match status" value="1"/>
</dbReference>
<sequence length="399" mass="45627">MKICMIVDDYLPESIKVAAKMMHELAIEFDSRNHEVTVITPGIGIGERYSLTKLGNITVLKFYSGQIKNVSKFKRLINEILLPWRAWVFLKEYFMRNKHDYIVYYSPSIFWSCLIGRLKKLWGAPSYLILRDLFPQWVIDNGIIGKNSMIAHFFRYFEKINYSMADQIGIQSPANLKWFLSNQSRFPNIQVLYNWGSDLQFKGKSDIYRKSLNLENKVVYFYGGNLGKAQGMTNIVSLAKRMQVHSKAYFVLVGAGDEVAFIKESIEAENIRNISLLDPVSQDEYRKMLSEFDVGLFTLSSLHQTHNFPGKILGYMVEGKPILGSVNSGNDLQGIIQDAQAGLVSISGDDDLFYENAVTCLDDEKRKEFGKNSKNLLERRFSTRSAADTILSSYPKKNI</sequence>
<name>A0ABX4YKM1_9LEPT</name>
<dbReference type="SUPFAM" id="SSF53756">
    <property type="entry name" value="UDP-Glycosyltransferase/glycogen phosphorylase"/>
    <property type="match status" value="1"/>
</dbReference>
<comment type="caution">
    <text evidence="2">The sequence shown here is derived from an EMBL/GenBank/DDBJ whole genome shotgun (WGS) entry which is preliminary data.</text>
</comment>
<keyword evidence="3" id="KW-1185">Reference proteome</keyword>
<accession>A0ABX4YKM1</accession>
<dbReference type="Proteomes" id="UP000094669">
    <property type="component" value="Unassembled WGS sequence"/>
</dbReference>
<evidence type="ECO:0000313" key="3">
    <source>
        <dbReference type="Proteomes" id="UP000094669"/>
    </source>
</evidence>
<feature type="domain" description="Glycosyl transferase family 1" evidence="1">
    <location>
        <begin position="208"/>
        <end position="375"/>
    </location>
</feature>
<proteinExistence type="predicted"/>
<dbReference type="Pfam" id="PF00534">
    <property type="entry name" value="Glycos_transf_1"/>
    <property type="match status" value="1"/>
</dbReference>
<dbReference type="InterPro" id="IPR001296">
    <property type="entry name" value="Glyco_trans_1"/>
</dbReference>
<reference evidence="2" key="1">
    <citation type="submission" date="2018-01" db="EMBL/GenBank/DDBJ databases">
        <title>Genomic characterization of Leptospira inadai serogroup Lyme isolated from captured rat in Brazil and comparative analysis with human reference strain.</title>
        <authorList>
            <person name="Moreno L.Z."/>
            <person name="Loureiro A.P."/>
            <person name="Miraglia F."/>
            <person name="Kremer F.S."/>
            <person name="Eslabao M.R."/>
            <person name="Dellagostin O.A."/>
            <person name="Lilenbaum W."/>
            <person name="Moreno A.M."/>
        </authorList>
    </citation>
    <scope>NUCLEOTIDE SEQUENCE [LARGE SCALE GENOMIC DNA]</scope>
    <source>
        <strain evidence="2">M34/99</strain>
    </source>
</reference>
<gene>
    <name evidence="2" type="ORF">BES34_007275</name>
</gene>
<protein>
    <submittedName>
        <fullName evidence="2">Glycosyltransferase WbuB</fullName>
    </submittedName>
</protein>
<dbReference type="RefSeq" id="WP_020988616.1">
    <property type="nucleotide sequence ID" value="NZ_MCRM02000005.1"/>
</dbReference>
<dbReference type="EMBL" id="MCRM02000005">
    <property type="protein sequence ID" value="PNV75822.1"/>
    <property type="molecule type" value="Genomic_DNA"/>
</dbReference>
<evidence type="ECO:0000313" key="2">
    <source>
        <dbReference type="EMBL" id="PNV75822.1"/>
    </source>
</evidence>
<organism evidence="2 3">
    <name type="scientific">Leptospira inadai serovar Lyme</name>
    <dbReference type="NCBI Taxonomy" id="293084"/>
    <lineage>
        <taxon>Bacteria</taxon>
        <taxon>Pseudomonadati</taxon>
        <taxon>Spirochaetota</taxon>
        <taxon>Spirochaetia</taxon>
        <taxon>Leptospirales</taxon>
        <taxon>Leptospiraceae</taxon>
        <taxon>Leptospira</taxon>
    </lineage>
</organism>